<keyword evidence="7" id="KW-0663">Pyridoxal phosphate</keyword>
<comment type="cofactor">
    <cofactor evidence="4">
        <name>Mg(2+)</name>
        <dbReference type="ChEBI" id="CHEBI:18420"/>
    </cofactor>
</comment>
<dbReference type="GO" id="GO:0018114">
    <property type="term" value="F:threonine racemase activity"/>
    <property type="evidence" value="ECO:0007669"/>
    <property type="project" value="TreeGrafter"/>
</dbReference>
<dbReference type="PROSITE" id="PS00165">
    <property type="entry name" value="DEHYDRATASE_SER_THR"/>
    <property type="match status" value="1"/>
</dbReference>
<dbReference type="FunFam" id="3.40.50.1100:FF:000005">
    <property type="entry name" value="Threonine dehydratase catabolic"/>
    <property type="match status" value="1"/>
</dbReference>
<dbReference type="GO" id="GO:0008721">
    <property type="term" value="F:D-serine ammonia-lyase activity"/>
    <property type="evidence" value="ECO:0007669"/>
    <property type="project" value="UniProtKB-EC"/>
</dbReference>
<dbReference type="InterPro" id="IPR000634">
    <property type="entry name" value="Ser/Thr_deHydtase_PyrdxlP-BS"/>
</dbReference>
<dbReference type="GO" id="GO:0030378">
    <property type="term" value="F:serine racemase activity"/>
    <property type="evidence" value="ECO:0007669"/>
    <property type="project" value="UniProtKB-EC"/>
</dbReference>
<dbReference type="EMBL" id="HBFA01031443">
    <property type="protein sequence ID" value="CAD8682235.1"/>
    <property type="molecule type" value="Transcribed_RNA"/>
</dbReference>
<comment type="cofactor">
    <cofactor evidence="3">
        <name>Mn(2+)</name>
        <dbReference type="ChEBI" id="CHEBI:29035"/>
    </cofactor>
</comment>
<dbReference type="FunFam" id="3.40.50.1100:FF:000007">
    <property type="entry name" value="L-threonine dehydratase catabolic TdcB"/>
    <property type="match status" value="1"/>
</dbReference>
<evidence type="ECO:0000256" key="1">
    <source>
        <dbReference type="ARBA" id="ARBA00001913"/>
    </source>
</evidence>
<comment type="cofactor">
    <cofactor evidence="2">
        <name>pyridoxal 5'-phosphate</name>
        <dbReference type="ChEBI" id="CHEBI:597326"/>
    </cofactor>
</comment>
<dbReference type="GO" id="GO:0030170">
    <property type="term" value="F:pyridoxal phosphate binding"/>
    <property type="evidence" value="ECO:0007669"/>
    <property type="project" value="InterPro"/>
</dbReference>
<sequence length="341" mass="35184">MARAAYAASLELIQAAAKRIAPYAKVTPVLTCSTLDALAARKLHFKCEVFQKGGAFKFRGACNAVFSLPEADAKKGVVTHSSGNHAGALALAAKTRGIPSYIVVPWGAPECKLAAIKTYGGAITQCEATVPAREAAAAKIQEETGAALVPPYNDGAVMAGQGTISLELLQQVPHLDAIVVPISGGGMISGIALAAKGINPKVKVFAAEPVGRDGCGADVAASKAAGRLVADMAPPNTIADGLRAKMGDLTWPVVRDLVDGVIPVEDRQIVAAMRLIYERMKVVVEPSGAAGLAAVLSPHFKDDPALAECKNVGIVLCGGNLDLGALFEAYDRVLQETPQGQ</sequence>
<evidence type="ECO:0000256" key="3">
    <source>
        <dbReference type="ARBA" id="ARBA00001936"/>
    </source>
</evidence>
<evidence type="ECO:0000256" key="6">
    <source>
        <dbReference type="ARBA" id="ARBA00022842"/>
    </source>
</evidence>
<reference evidence="15" key="1">
    <citation type="submission" date="2021-01" db="EMBL/GenBank/DDBJ databases">
        <authorList>
            <person name="Corre E."/>
            <person name="Pelletier E."/>
            <person name="Niang G."/>
            <person name="Scheremetjew M."/>
            <person name="Finn R."/>
            <person name="Kale V."/>
            <person name="Holt S."/>
            <person name="Cochrane G."/>
            <person name="Meng A."/>
            <person name="Brown T."/>
            <person name="Cohen L."/>
        </authorList>
    </citation>
    <scope>NUCLEOTIDE SEQUENCE</scope>
    <source>
        <strain evidence="15">CCMP722</strain>
    </source>
</reference>
<evidence type="ECO:0000256" key="7">
    <source>
        <dbReference type="ARBA" id="ARBA00022898"/>
    </source>
</evidence>
<evidence type="ECO:0000256" key="10">
    <source>
        <dbReference type="ARBA" id="ARBA00066349"/>
    </source>
</evidence>
<dbReference type="Pfam" id="PF00291">
    <property type="entry name" value="PALP"/>
    <property type="match status" value="1"/>
</dbReference>
<dbReference type="PANTHER" id="PTHR43050:SF1">
    <property type="entry name" value="SERINE RACEMASE"/>
    <property type="match status" value="1"/>
</dbReference>
<dbReference type="GO" id="GO:0070179">
    <property type="term" value="P:D-serine biosynthetic process"/>
    <property type="evidence" value="ECO:0007669"/>
    <property type="project" value="TreeGrafter"/>
</dbReference>
<dbReference type="Gene3D" id="3.40.50.1100">
    <property type="match status" value="2"/>
</dbReference>
<evidence type="ECO:0000256" key="2">
    <source>
        <dbReference type="ARBA" id="ARBA00001933"/>
    </source>
</evidence>
<dbReference type="GO" id="GO:0000287">
    <property type="term" value="F:magnesium ion binding"/>
    <property type="evidence" value="ECO:0007669"/>
    <property type="project" value="TreeGrafter"/>
</dbReference>
<dbReference type="GO" id="GO:0006563">
    <property type="term" value="P:L-serine metabolic process"/>
    <property type="evidence" value="ECO:0007669"/>
    <property type="project" value="UniProtKB-ARBA"/>
</dbReference>
<accession>A0A7S0RMM5</accession>
<keyword evidence="6" id="KW-0460">Magnesium</keyword>
<proteinExistence type="inferred from homology"/>
<dbReference type="GO" id="GO:0005524">
    <property type="term" value="F:ATP binding"/>
    <property type="evidence" value="ECO:0007669"/>
    <property type="project" value="TreeGrafter"/>
</dbReference>
<evidence type="ECO:0000256" key="9">
    <source>
        <dbReference type="ARBA" id="ARBA00053278"/>
    </source>
</evidence>
<evidence type="ECO:0000313" key="15">
    <source>
        <dbReference type="EMBL" id="CAD8682235.1"/>
    </source>
</evidence>
<evidence type="ECO:0000256" key="4">
    <source>
        <dbReference type="ARBA" id="ARBA00001946"/>
    </source>
</evidence>
<evidence type="ECO:0000256" key="8">
    <source>
        <dbReference type="ARBA" id="ARBA00023239"/>
    </source>
</evidence>
<dbReference type="EC" id="5.1.1.18" evidence="11"/>
<evidence type="ECO:0000256" key="12">
    <source>
        <dbReference type="ARBA" id="ARBA00070760"/>
    </source>
</evidence>
<evidence type="ECO:0000259" key="14">
    <source>
        <dbReference type="Pfam" id="PF00291"/>
    </source>
</evidence>
<feature type="domain" description="Tryptophan synthase beta chain-like PALP" evidence="14">
    <location>
        <begin position="23"/>
        <end position="318"/>
    </location>
</feature>
<gene>
    <name evidence="15" type="ORF">POBO1169_LOCUS15829</name>
</gene>
<dbReference type="CDD" id="cd01562">
    <property type="entry name" value="Thr-dehyd"/>
    <property type="match status" value="1"/>
</dbReference>
<evidence type="ECO:0000256" key="11">
    <source>
        <dbReference type="ARBA" id="ARBA00066592"/>
    </source>
</evidence>
<comment type="similarity">
    <text evidence="5">Belongs to the serine/threonine dehydratase family.</text>
</comment>
<evidence type="ECO:0000256" key="13">
    <source>
        <dbReference type="ARBA" id="ARBA00081761"/>
    </source>
</evidence>
<dbReference type="GO" id="GO:0003941">
    <property type="term" value="F:L-serine ammonia-lyase activity"/>
    <property type="evidence" value="ECO:0007669"/>
    <property type="project" value="TreeGrafter"/>
</dbReference>
<dbReference type="PANTHER" id="PTHR43050">
    <property type="entry name" value="SERINE / THREONINE RACEMASE FAMILY MEMBER"/>
    <property type="match status" value="1"/>
</dbReference>
<protein>
    <recommendedName>
        <fullName evidence="12">Serine racemase</fullName>
        <ecNumber evidence="10">4.3.1.18</ecNumber>
        <ecNumber evidence="11">5.1.1.18</ecNumber>
    </recommendedName>
    <alternativeName>
        <fullName evidence="13">D-serine dehydratase</fullName>
    </alternativeName>
</protein>
<evidence type="ECO:0000256" key="5">
    <source>
        <dbReference type="ARBA" id="ARBA00010869"/>
    </source>
</evidence>
<name>A0A7S0RMM5_9CHLO</name>
<dbReference type="EC" id="4.3.1.18" evidence="10"/>
<comment type="cofactor">
    <cofactor evidence="1">
        <name>Ca(2+)</name>
        <dbReference type="ChEBI" id="CHEBI:29108"/>
    </cofactor>
</comment>
<comment type="function">
    <text evidence="9">Catalyzes the synthesis of D-serine from L-serine. Has dehydratase activity towards both L-serine and D-serine.</text>
</comment>
<keyword evidence="8" id="KW-0456">Lyase</keyword>
<dbReference type="InterPro" id="IPR001926">
    <property type="entry name" value="TrpB-like_PALP"/>
</dbReference>
<organism evidence="15">
    <name type="scientific">Pyramimonas obovata</name>
    <dbReference type="NCBI Taxonomy" id="1411642"/>
    <lineage>
        <taxon>Eukaryota</taxon>
        <taxon>Viridiplantae</taxon>
        <taxon>Chlorophyta</taxon>
        <taxon>Pyramimonadophyceae</taxon>
        <taxon>Pyramimonadales</taxon>
        <taxon>Pyramimonadaceae</taxon>
        <taxon>Pyramimonas</taxon>
        <taxon>Pyramimonas incertae sedis</taxon>
    </lineage>
</organism>
<dbReference type="InterPro" id="IPR036052">
    <property type="entry name" value="TrpB-like_PALP_sf"/>
</dbReference>
<dbReference type="AlphaFoldDB" id="A0A7S0RMM5"/>
<dbReference type="SUPFAM" id="SSF53686">
    <property type="entry name" value="Tryptophan synthase beta subunit-like PLP-dependent enzymes"/>
    <property type="match status" value="1"/>
</dbReference>